<sequence length="231" mass="25142">MVLRNVEDLESTQNEAQEMDSKYVKAEKTFGLGTFLGAFLGGSTVAPWHEHGWALAHSLAHSLAGAQWRFGTGLGTSTVADLGREHGAPWQVPLARARSRLGRFLWHEQGRALARARSRLGMSKVAPWHGQGIPWQRLTKLDLGVEQVKVRLVSFLDVSYWSSGNGLTSTIRRGDSPRGGMGKGARKTLEHALGSMPRQDPWTDHSVGHPEPVGLGSDRAPTSTQGALEHS</sequence>
<dbReference type="AlphaFoldDB" id="A0AAP0F4W3"/>
<evidence type="ECO:0000313" key="3">
    <source>
        <dbReference type="Proteomes" id="UP001419268"/>
    </source>
</evidence>
<protein>
    <submittedName>
        <fullName evidence="2">Uncharacterized protein</fullName>
    </submittedName>
</protein>
<organism evidence="2 3">
    <name type="scientific">Stephania cephalantha</name>
    <dbReference type="NCBI Taxonomy" id="152367"/>
    <lineage>
        <taxon>Eukaryota</taxon>
        <taxon>Viridiplantae</taxon>
        <taxon>Streptophyta</taxon>
        <taxon>Embryophyta</taxon>
        <taxon>Tracheophyta</taxon>
        <taxon>Spermatophyta</taxon>
        <taxon>Magnoliopsida</taxon>
        <taxon>Ranunculales</taxon>
        <taxon>Menispermaceae</taxon>
        <taxon>Menispermoideae</taxon>
        <taxon>Cissampelideae</taxon>
        <taxon>Stephania</taxon>
    </lineage>
</organism>
<reference evidence="2 3" key="1">
    <citation type="submission" date="2024-01" db="EMBL/GenBank/DDBJ databases">
        <title>Genome assemblies of Stephania.</title>
        <authorList>
            <person name="Yang L."/>
        </authorList>
    </citation>
    <scope>NUCLEOTIDE SEQUENCE [LARGE SCALE GENOMIC DNA]</scope>
    <source>
        <strain evidence="2">JXDWG</strain>
        <tissue evidence="2">Leaf</tissue>
    </source>
</reference>
<dbReference type="Proteomes" id="UP001419268">
    <property type="component" value="Unassembled WGS sequence"/>
</dbReference>
<proteinExistence type="predicted"/>
<feature type="compositionally biased region" description="Polar residues" evidence="1">
    <location>
        <begin position="220"/>
        <end position="231"/>
    </location>
</feature>
<name>A0AAP0F4W3_9MAGN</name>
<gene>
    <name evidence="2" type="ORF">Scep_022184</name>
</gene>
<accession>A0AAP0F4W3</accession>
<keyword evidence="3" id="KW-1185">Reference proteome</keyword>
<comment type="caution">
    <text evidence="2">The sequence shown here is derived from an EMBL/GenBank/DDBJ whole genome shotgun (WGS) entry which is preliminary data.</text>
</comment>
<evidence type="ECO:0000256" key="1">
    <source>
        <dbReference type="SAM" id="MobiDB-lite"/>
    </source>
</evidence>
<feature type="region of interest" description="Disordered" evidence="1">
    <location>
        <begin position="193"/>
        <end position="231"/>
    </location>
</feature>
<evidence type="ECO:0000313" key="2">
    <source>
        <dbReference type="EMBL" id="KAK9105340.1"/>
    </source>
</evidence>
<dbReference type="EMBL" id="JBBNAG010000009">
    <property type="protein sequence ID" value="KAK9105340.1"/>
    <property type="molecule type" value="Genomic_DNA"/>
</dbReference>